<accession>A0AB34AJ96</accession>
<dbReference type="InterPro" id="IPR013011">
    <property type="entry name" value="PTS_EIIB_2"/>
</dbReference>
<dbReference type="InterPro" id="IPR013196">
    <property type="entry name" value="HTH_11"/>
</dbReference>
<dbReference type="InterPro" id="IPR050661">
    <property type="entry name" value="BglG_antiterminators"/>
</dbReference>
<dbReference type="AlphaFoldDB" id="A0AB34AJ96"/>
<dbReference type="PROSITE" id="PS51094">
    <property type="entry name" value="PTS_EIIA_TYPE_2"/>
    <property type="match status" value="1"/>
</dbReference>
<dbReference type="SUPFAM" id="SSF55804">
    <property type="entry name" value="Phoshotransferase/anion transport protein"/>
    <property type="match status" value="1"/>
</dbReference>
<keyword evidence="10" id="KW-1185">Reference proteome</keyword>
<dbReference type="InterPro" id="IPR007737">
    <property type="entry name" value="Mga_HTH"/>
</dbReference>
<dbReference type="SUPFAM" id="SSF46785">
    <property type="entry name" value="Winged helix' DNA-binding domain"/>
    <property type="match status" value="1"/>
</dbReference>
<dbReference type="InterPro" id="IPR036634">
    <property type="entry name" value="PRD_sf"/>
</dbReference>
<evidence type="ECO:0000256" key="3">
    <source>
        <dbReference type="ARBA" id="ARBA00023015"/>
    </source>
</evidence>
<keyword evidence="2" id="KW-0677">Repeat</keyword>
<dbReference type="Gene3D" id="1.10.10.10">
    <property type="entry name" value="Winged helix-like DNA-binding domain superfamily/Winged helix DNA-binding domain"/>
    <property type="match status" value="1"/>
</dbReference>
<feature type="domain" description="PRD" evidence="8">
    <location>
        <begin position="274"/>
        <end position="381"/>
    </location>
</feature>
<dbReference type="PROSITE" id="PS51099">
    <property type="entry name" value="PTS_EIIB_TYPE_2"/>
    <property type="match status" value="1"/>
</dbReference>
<name>A0AB34AJ96_STAUR</name>
<reference evidence="9 10" key="1">
    <citation type="submission" date="2019-07" db="EMBL/GenBank/DDBJ databases">
        <title>Whole genome shotgun sequence of Staphylococcus cohnii subsp. urealyticus NBRC 109766.</title>
        <authorList>
            <person name="Hosoyama A."/>
            <person name="Uohara A."/>
            <person name="Ohji S."/>
            <person name="Ichikawa N."/>
        </authorList>
    </citation>
    <scope>NUCLEOTIDE SEQUENCE [LARGE SCALE GENOMIC DNA]</scope>
    <source>
        <strain evidence="9 10">NBRC 109766</strain>
    </source>
</reference>
<dbReference type="Gene3D" id="3.40.930.10">
    <property type="entry name" value="Mannitol-specific EII, Chain A"/>
    <property type="match status" value="1"/>
</dbReference>
<dbReference type="Proteomes" id="UP000321839">
    <property type="component" value="Unassembled WGS sequence"/>
</dbReference>
<evidence type="ECO:0000256" key="5">
    <source>
        <dbReference type="ARBA" id="ARBA00023163"/>
    </source>
</evidence>
<dbReference type="PROSITE" id="PS51372">
    <property type="entry name" value="PRD_2"/>
    <property type="match status" value="1"/>
</dbReference>
<dbReference type="Pfam" id="PF00874">
    <property type="entry name" value="PRD"/>
    <property type="match status" value="1"/>
</dbReference>
<dbReference type="PANTHER" id="PTHR30185:SF12">
    <property type="entry name" value="TRANSCRIPTIONAL REGULATOR MANR"/>
    <property type="match status" value="1"/>
</dbReference>
<sequence>MLIRHAKLIRLLLNNSNHYLSADEIANYLSVSNRTVRNDIQYINGEIINRLITSVKGKGYKLNHNHYDETELETLIHSYLTKENEKLMKIGYELLMYQKPTTIDQIESAFMVTKAEANDYINRIKAWCASFDINVEVIKKKGVTITGNEMNIRNAILHLNQLSNNEKTVEGLILNEIPQAHIKTICHIIKNRLAQHYIFTSNMRIQQLLIHLVIIIKREKVSEDSWVINEEAEEIAMQCIEDINHKLAYGLSKDTAKLFSFFISYYFNKYDLGIETFFVESYVARMIHQMEKIVGINFTQDNILRENIQVHFSRAYLRIAKNVYINNPLTDEIKKYYPFVFNALYETVKYLAKDSNLSLVEDEIAFLALHFQSSIDRNKKDEVNIVITCYYGLGISSLLEVKIANLDSHINIVDTLKLERLSHYNFSNIDMLITTHPIDTADLPNTLHVIEVSPLLSDNDINQIKSFINNKRNPVLKQDEISAIQFDVQTMTDEETATHVFENAQSMLMKQHAITESYMKSALEREKFASTYIGNGISMPHGDPAKVLRSHVIIFKCPHGLLWKQNKVKLVFFLAIANSDTSAMKKIIHVIAGLNEYDVDQLMTMDVQHLKQYMIKLIKT</sequence>
<proteinExistence type="predicted"/>
<dbReference type="InterPro" id="IPR016152">
    <property type="entry name" value="PTrfase/Anion_transptr"/>
</dbReference>
<evidence type="ECO:0000259" key="7">
    <source>
        <dbReference type="PROSITE" id="PS51099"/>
    </source>
</evidence>
<dbReference type="Pfam" id="PF08279">
    <property type="entry name" value="HTH_11"/>
    <property type="match status" value="1"/>
</dbReference>
<dbReference type="InterPro" id="IPR002178">
    <property type="entry name" value="PTS_EIIA_type-2_dom"/>
</dbReference>
<organism evidence="9 10">
    <name type="scientific">Staphylococcus ureilyticus</name>
    <name type="common">Staphylococcus cohnii subsp. urealyticus</name>
    <dbReference type="NCBI Taxonomy" id="94138"/>
    <lineage>
        <taxon>Bacteria</taxon>
        <taxon>Bacillati</taxon>
        <taxon>Bacillota</taxon>
        <taxon>Bacilli</taxon>
        <taxon>Bacillales</taxon>
        <taxon>Staphylococcaceae</taxon>
        <taxon>Staphylococcus</taxon>
        <taxon>Staphylococcus cohnii species complex</taxon>
    </lineage>
</organism>
<keyword evidence="4" id="KW-0010">Activator</keyword>
<dbReference type="Pfam" id="PF00359">
    <property type="entry name" value="PTS_EIIA_2"/>
    <property type="match status" value="1"/>
</dbReference>
<evidence type="ECO:0000313" key="10">
    <source>
        <dbReference type="Proteomes" id="UP000321839"/>
    </source>
</evidence>
<dbReference type="GO" id="GO:0009401">
    <property type="term" value="P:phosphoenolpyruvate-dependent sugar phosphotransferase system"/>
    <property type="evidence" value="ECO:0007669"/>
    <property type="project" value="InterPro"/>
</dbReference>
<gene>
    <name evidence="9" type="ORF">SCO02_17590</name>
</gene>
<dbReference type="Gene3D" id="3.40.50.2300">
    <property type="match status" value="1"/>
</dbReference>
<feature type="domain" description="PTS EIIA type-2" evidence="6">
    <location>
        <begin position="479"/>
        <end position="620"/>
    </location>
</feature>
<feature type="domain" description="PTS EIIB type-2" evidence="7">
    <location>
        <begin position="383"/>
        <end position="476"/>
    </location>
</feature>
<evidence type="ECO:0000256" key="1">
    <source>
        <dbReference type="ARBA" id="ARBA00011798"/>
    </source>
</evidence>
<evidence type="ECO:0000259" key="8">
    <source>
        <dbReference type="PROSITE" id="PS51372"/>
    </source>
</evidence>
<evidence type="ECO:0000313" key="9">
    <source>
        <dbReference type="EMBL" id="GEQ03318.1"/>
    </source>
</evidence>
<dbReference type="GO" id="GO:0006355">
    <property type="term" value="P:regulation of DNA-templated transcription"/>
    <property type="evidence" value="ECO:0007669"/>
    <property type="project" value="InterPro"/>
</dbReference>
<dbReference type="RefSeq" id="WP_073344407.1">
    <property type="nucleotide sequence ID" value="NZ_BKAW01000008.1"/>
</dbReference>
<dbReference type="SUPFAM" id="SSF63520">
    <property type="entry name" value="PTS-regulatory domain, PRD"/>
    <property type="match status" value="1"/>
</dbReference>
<dbReference type="Pfam" id="PF05043">
    <property type="entry name" value="Mga"/>
    <property type="match status" value="1"/>
</dbReference>
<dbReference type="Gene3D" id="1.10.1790.10">
    <property type="entry name" value="PRD domain"/>
    <property type="match status" value="1"/>
</dbReference>
<evidence type="ECO:0000259" key="6">
    <source>
        <dbReference type="PROSITE" id="PS51094"/>
    </source>
</evidence>
<protein>
    <submittedName>
        <fullName evidence="9">PTS mannose transporter subunit IIA</fullName>
    </submittedName>
</protein>
<keyword evidence="3" id="KW-0805">Transcription regulation</keyword>
<dbReference type="CDD" id="cd05568">
    <property type="entry name" value="PTS_IIB_bgl_like"/>
    <property type="match status" value="1"/>
</dbReference>
<comment type="subunit">
    <text evidence="1">Homodimer or homotrimer. Seems to be a monomer when not phosphorylated.</text>
</comment>
<evidence type="ECO:0000256" key="4">
    <source>
        <dbReference type="ARBA" id="ARBA00023159"/>
    </source>
</evidence>
<dbReference type="PANTHER" id="PTHR30185">
    <property type="entry name" value="CRYPTIC BETA-GLUCOSIDE BGL OPERON ANTITERMINATOR"/>
    <property type="match status" value="1"/>
</dbReference>
<dbReference type="EMBL" id="BKAW01000008">
    <property type="protein sequence ID" value="GEQ03318.1"/>
    <property type="molecule type" value="Genomic_DNA"/>
</dbReference>
<dbReference type="InterPro" id="IPR036390">
    <property type="entry name" value="WH_DNA-bd_sf"/>
</dbReference>
<keyword evidence="5" id="KW-0804">Transcription</keyword>
<dbReference type="InterPro" id="IPR036388">
    <property type="entry name" value="WH-like_DNA-bd_sf"/>
</dbReference>
<comment type="caution">
    <text evidence="9">The sequence shown here is derived from an EMBL/GenBank/DDBJ whole genome shotgun (WGS) entry which is preliminary data.</text>
</comment>
<dbReference type="InterPro" id="IPR011608">
    <property type="entry name" value="PRD"/>
</dbReference>
<evidence type="ECO:0000256" key="2">
    <source>
        <dbReference type="ARBA" id="ARBA00022737"/>
    </source>
</evidence>
<dbReference type="GO" id="GO:0008982">
    <property type="term" value="F:protein-N(PI)-phosphohistidine-sugar phosphotransferase activity"/>
    <property type="evidence" value="ECO:0007669"/>
    <property type="project" value="InterPro"/>
</dbReference>